<evidence type="ECO:0000313" key="1">
    <source>
        <dbReference type="EMBL" id="KAJ7571049.1"/>
    </source>
</evidence>
<evidence type="ECO:0000313" key="2">
    <source>
        <dbReference type="Proteomes" id="UP001162992"/>
    </source>
</evidence>
<comment type="caution">
    <text evidence="1">The sequence shown here is derived from an EMBL/GenBank/DDBJ whole genome shotgun (WGS) entry which is preliminary data.</text>
</comment>
<accession>A0ACC2EWV1</accession>
<dbReference type="Proteomes" id="UP001162992">
    <property type="component" value="Chromosome 1"/>
</dbReference>
<proteinExistence type="predicted"/>
<dbReference type="EMBL" id="CM055092">
    <property type="protein sequence ID" value="KAJ7571049.1"/>
    <property type="molecule type" value="Genomic_DNA"/>
</dbReference>
<gene>
    <name evidence="1" type="ORF">O6H91_01G146600</name>
</gene>
<reference evidence="2" key="1">
    <citation type="journal article" date="2024" name="Proc. Natl. Acad. Sci. U.S.A.">
        <title>Extraordinary preservation of gene collinearity over three hundred million years revealed in homosporous lycophytes.</title>
        <authorList>
            <person name="Li C."/>
            <person name="Wickell D."/>
            <person name="Kuo L.Y."/>
            <person name="Chen X."/>
            <person name="Nie B."/>
            <person name="Liao X."/>
            <person name="Peng D."/>
            <person name="Ji J."/>
            <person name="Jenkins J."/>
            <person name="Williams M."/>
            <person name="Shu S."/>
            <person name="Plott C."/>
            <person name="Barry K."/>
            <person name="Rajasekar S."/>
            <person name="Grimwood J."/>
            <person name="Han X."/>
            <person name="Sun S."/>
            <person name="Hou Z."/>
            <person name="He W."/>
            <person name="Dai G."/>
            <person name="Sun C."/>
            <person name="Schmutz J."/>
            <person name="Leebens-Mack J.H."/>
            <person name="Li F.W."/>
            <person name="Wang L."/>
        </authorList>
    </citation>
    <scope>NUCLEOTIDE SEQUENCE [LARGE SCALE GENOMIC DNA]</scope>
    <source>
        <strain evidence="2">cv. PW_Plant_1</strain>
    </source>
</reference>
<name>A0ACC2EWV1_DIPCM</name>
<protein>
    <submittedName>
        <fullName evidence="1">Uncharacterized protein</fullName>
    </submittedName>
</protein>
<sequence>MLGFEKKILRAEECKGLMGKEANQTHIYQHVLEYDRLVRSEVMRGCQQVREMEHRLKLADPGCLGFSDSSSSNVKALRANLMGSAAAIVSNFSNVITFLNANPFAAQQMSQGVGISFGIESMNVTATIGKGEQAEMHFNAEEKKICTEGTNLSCQNVESPISTARTAEARSPSPSPLLVGSKRSPQRRYGALTDRALTDPTMSLSLEGETPADEIMRGSGGNDQADSSQIKQTSAAKKRKFMPKWTFKVPIDSAENGNEMPPADGFNWRKYGQKDILGSRYPRSYYRCTNKTEFGCPAIKYVQRLDEDPPVFNVTLKGEHTCPASRNHCPSLSYFYPALATDCLQRAIFPADANFLTRSSIDSFTNPSSAPDMKVPSISPPLSAFKSGFDRHGNPVFKSSSILSPNIVTPRFGFNPYSVQSSQAGVSNQNEDFGLSLLDSGPDILSGLFSAHQCNGNSSIQAADEIKGNLKQKYGCKAEATELPECISAPSMSGMRTLNEILDFEDICFHFPHPKGSTLNSFAKEAEAETSRELQSPATSSVVSNSLLSSTLHSTISSVSLSHSTAQPNVPTPESEFSEVVAEHTPACTFSLGFMLDNEGVQQHVYGVDYEPVSFTNSLLFGSE</sequence>
<organism evidence="1 2">
    <name type="scientific">Diphasiastrum complanatum</name>
    <name type="common">Issler's clubmoss</name>
    <name type="synonym">Lycopodium complanatum</name>
    <dbReference type="NCBI Taxonomy" id="34168"/>
    <lineage>
        <taxon>Eukaryota</taxon>
        <taxon>Viridiplantae</taxon>
        <taxon>Streptophyta</taxon>
        <taxon>Embryophyta</taxon>
        <taxon>Tracheophyta</taxon>
        <taxon>Lycopodiopsida</taxon>
        <taxon>Lycopodiales</taxon>
        <taxon>Lycopodiaceae</taxon>
        <taxon>Lycopodioideae</taxon>
        <taxon>Diphasiastrum</taxon>
    </lineage>
</organism>
<keyword evidence="2" id="KW-1185">Reference proteome</keyword>